<evidence type="ECO:0000256" key="2">
    <source>
        <dbReference type="ARBA" id="ARBA00008954"/>
    </source>
</evidence>
<dbReference type="InterPro" id="IPR015421">
    <property type="entry name" value="PyrdxlP-dep_Trfase_major"/>
</dbReference>
<reference evidence="5 6" key="1">
    <citation type="submission" date="2024-02" db="EMBL/GenBank/DDBJ databases">
        <authorList>
            <person name="Chen Y."/>
            <person name="Shah S."/>
            <person name="Dougan E. K."/>
            <person name="Thang M."/>
            <person name="Chan C."/>
        </authorList>
    </citation>
    <scope>NUCLEOTIDE SEQUENCE [LARGE SCALE GENOMIC DNA]</scope>
</reference>
<keyword evidence="4" id="KW-0808">Transferase</keyword>
<dbReference type="InterPro" id="IPR050103">
    <property type="entry name" value="Class-III_PLP-dep_AT"/>
</dbReference>
<dbReference type="PANTHER" id="PTHR11986">
    <property type="entry name" value="AMINOTRANSFERASE CLASS III"/>
    <property type="match status" value="1"/>
</dbReference>
<evidence type="ECO:0000256" key="1">
    <source>
        <dbReference type="ARBA" id="ARBA00001933"/>
    </source>
</evidence>
<gene>
    <name evidence="5" type="ORF">SCF082_LOCUS16882</name>
</gene>
<dbReference type="Proteomes" id="UP001642464">
    <property type="component" value="Unassembled WGS sequence"/>
</dbReference>
<comment type="caution">
    <text evidence="5">The sequence shown here is derived from an EMBL/GenBank/DDBJ whole genome shotgun (WGS) entry which is preliminary data.</text>
</comment>
<dbReference type="PROSITE" id="PS00600">
    <property type="entry name" value="AA_TRANSFER_CLASS_3"/>
    <property type="match status" value="1"/>
</dbReference>
<keyword evidence="6" id="KW-1185">Reference proteome</keyword>
<dbReference type="SUPFAM" id="SSF53383">
    <property type="entry name" value="PLP-dependent transferases"/>
    <property type="match status" value="1"/>
</dbReference>
<sequence length="202" mass="22021">MLPWFVEPIQGEGGVVPGSKEFLLALRKRCDETGTLLIFDEVQCGLGRSGKLFAYELSGVLPDLMTLAKPLAGGLPIGAVLLTEAVASCISPGDHGSTFAGEFDTSAVGMMKTEACRIVSWCKHRAMGVLSVHILFRSIRYTLFAHVSREWKLFELLSSPQLQNVLSDSFCFILVNSCYCCGCWCHHGLSLLLASWLAISCQ</sequence>
<name>A0ABP0KE07_9DINO</name>
<evidence type="ECO:0000256" key="4">
    <source>
        <dbReference type="ARBA" id="ARBA00022679"/>
    </source>
</evidence>
<dbReference type="InterPro" id="IPR015424">
    <property type="entry name" value="PyrdxlP-dep_Trfase"/>
</dbReference>
<proteinExistence type="inferred from homology"/>
<comment type="similarity">
    <text evidence="2">Belongs to the class-III pyridoxal-phosphate-dependent aminotransferase family.</text>
</comment>
<organism evidence="5 6">
    <name type="scientific">Durusdinium trenchii</name>
    <dbReference type="NCBI Taxonomy" id="1381693"/>
    <lineage>
        <taxon>Eukaryota</taxon>
        <taxon>Sar</taxon>
        <taxon>Alveolata</taxon>
        <taxon>Dinophyceae</taxon>
        <taxon>Suessiales</taxon>
        <taxon>Symbiodiniaceae</taxon>
        <taxon>Durusdinium</taxon>
    </lineage>
</organism>
<dbReference type="InterPro" id="IPR005814">
    <property type="entry name" value="Aminotrans_3"/>
</dbReference>
<comment type="cofactor">
    <cofactor evidence="1">
        <name>pyridoxal 5'-phosphate</name>
        <dbReference type="ChEBI" id="CHEBI:597326"/>
    </cofactor>
</comment>
<dbReference type="EMBL" id="CAXAMM010011112">
    <property type="protein sequence ID" value="CAK9025031.1"/>
    <property type="molecule type" value="Genomic_DNA"/>
</dbReference>
<evidence type="ECO:0000256" key="3">
    <source>
        <dbReference type="ARBA" id="ARBA00022576"/>
    </source>
</evidence>
<dbReference type="PANTHER" id="PTHR11986:SF79">
    <property type="entry name" value="ACETYLORNITHINE AMINOTRANSFERASE, MITOCHONDRIAL"/>
    <property type="match status" value="1"/>
</dbReference>
<evidence type="ECO:0000313" key="5">
    <source>
        <dbReference type="EMBL" id="CAK9025031.1"/>
    </source>
</evidence>
<evidence type="ECO:0000313" key="6">
    <source>
        <dbReference type="Proteomes" id="UP001642464"/>
    </source>
</evidence>
<keyword evidence="3" id="KW-0032">Aminotransferase</keyword>
<dbReference type="Pfam" id="PF00202">
    <property type="entry name" value="Aminotran_3"/>
    <property type="match status" value="1"/>
</dbReference>
<dbReference type="Gene3D" id="3.40.640.10">
    <property type="entry name" value="Type I PLP-dependent aspartate aminotransferase-like (Major domain)"/>
    <property type="match status" value="1"/>
</dbReference>
<dbReference type="InterPro" id="IPR049704">
    <property type="entry name" value="Aminotrans_3_PPA_site"/>
</dbReference>
<protein>
    <submittedName>
        <fullName evidence="5">Mitochondrial (ACOAT) (Acetylornithine transaminase) (AOTA)</fullName>
    </submittedName>
</protein>
<accession>A0ABP0KE07</accession>